<feature type="compositionally biased region" description="Polar residues" evidence="1">
    <location>
        <begin position="118"/>
        <end position="136"/>
    </location>
</feature>
<feature type="compositionally biased region" description="Polar residues" evidence="1">
    <location>
        <begin position="1366"/>
        <end position="1375"/>
    </location>
</feature>
<feature type="compositionally biased region" description="Low complexity" evidence="1">
    <location>
        <begin position="1240"/>
        <end position="1256"/>
    </location>
</feature>
<dbReference type="Proteomes" id="UP000076761">
    <property type="component" value="Unassembled WGS sequence"/>
</dbReference>
<feature type="compositionally biased region" description="Basic and acidic residues" evidence="1">
    <location>
        <begin position="354"/>
        <end position="365"/>
    </location>
</feature>
<proteinExistence type="predicted"/>
<evidence type="ECO:0000313" key="2">
    <source>
        <dbReference type="EMBL" id="KZT28525.1"/>
    </source>
</evidence>
<feature type="region of interest" description="Disordered" evidence="1">
    <location>
        <begin position="1055"/>
        <end position="1088"/>
    </location>
</feature>
<sequence length="1618" mass="173631">MHRFRKKSDVKRGLVPDLVRARTTSEVSYQSQTSADDSASVGLPGLPPESDFRTSLILPDLSRRFSLLRSPSGTPLSLDELRSRIAEQRAKGAENQLSEEQEEMVLESLRLRMKYGTSSIRDGNSSADSMAESSVDTGDGRHSMRSTTTTNSSSLQYSPSSPRSSGRPSKRYSNNIFGSSRLRSDYGYLRSISSQRSVGSSRSAVSAAPTETSGSGNVSPGWRGDGNDSVYTDSLRPTTPENRGTDSVSASVTSSPNDKTPLARPTQLSATTPMDDGSISSQRSSASEKRPSRAFTPAELVNMSIALEDVIREMEEEAEDEIVMPRSNPVVPVASEKGAGLSKLTTPTALSSDKSVRPLDVEARRGSPAPHSRSGATSPRLPGYIPGMPRPMTPRDTAMDSDDQGRSHSTTPRAMSPLQPGFTERPSHSISSNIANGIVRRDSNASTVTRPPRVGSPLGGTPLFTCRSINGRFTPDDRQKNGDEPSGDHANGDSTQVGRRPVSPFTGNGYQRNGPSSRPGTPSNIRWNTSTSTVASKSNGQGSSVSGHSSVSGRSRSESAMSDTDTNTDLHANVERKSTSRSLRSPALPDSPLIDGGNPSIMSRFDGTASLDNRPPSSISGELGSPILMATRPARSPTPTQSIARSSVSPAFVDSDARYTNGDVYSTGRSPPSSPFSPNRLAFSPMANSSHSSLESAGSSYHSWDEEGKRDRVYGLFKDLDPEEPVWHDLVGESSTSTAAGSYADDDWDPEAIIRRYAGLTKSDFAAIQDKLVKATVYKTTTPESRPPSLRRRRPSTSHSVVAAENRATSPAPQTSVPSSPGRASNRDNYAKANALLNSVIDSIQSPRSKAIDLDALESPKAGVDVLPSTPLEPSSPSSPHRRRRDLDDVLFGSGDSGKILPGPAVVPSQADVDVEILPPALATSPGATPTDDTTLDVNNVLPPTPAFESHSAVMQISSKSPLLVDPTELAKDVQRRAEEATAALRKIPSNSKLRESRKPINRSQISSPHLVLASTSVDTIPLPNASPTLAPAQMASSSKIGQRIRKIRGTFRHRPPALNGEEITPFPLDLRPNQSSSPSRDDHVVEGLPSIQPPLSAMEPTNPTFSVTSPPASAPGFKGLISRWRKPRNADMTTEQERLVPVASPSAAASSVTLSPSDRTFLSQTQSAPAFNTKFPLASPTDSRTPTPRVNPSTPKEQSNLSVSGASMPNQADEKALQQLFDAAEDLGLNPEDVSDLLVRSSSTSSRPLGSRLTRNTSNARSIRSQKPFTWDRARSPLQSDGRPSLDSYFARPSENIARKLSLRSRAESRAETQDNETSRHIEAEDDARTNAIVRRTIIMPSDTRASTFDLSFLTRKSSKRRRPASTTSAQSNRSVHDRAPTPPPPKSPTSRRFSEDASPPVPQLPMTLSAVASENSLQVPGSASAGQMEKSSSAYDSLYEMYAGEGKGPVAHATEPPGANDKPSGRPSTTEPPPAIEVVEMANGETIWSIVNGLRDDDGESIYASRASFLSEYSLHDSSQDGMQVFFKEHGRKSSKSSSTSYLSKKTPLGQNRPETKVFYSSPAQIGRLIENLSRGMDAGSFNFASRGGPDHSEAEMNWTVEERLEYMLGTMAHSS</sequence>
<feature type="compositionally biased region" description="Polar residues" evidence="1">
    <location>
        <begin position="637"/>
        <end position="649"/>
    </location>
</feature>
<feature type="region of interest" description="Disordered" evidence="1">
    <location>
        <begin position="1355"/>
        <end position="1406"/>
    </location>
</feature>
<feature type="region of interest" description="Disordered" evidence="1">
    <location>
        <begin position="23"/>
        <end position="50"/>
    </location>
</feature>
<feature type="compositionally biased region" description="Polar residues" evidence="1">
    <location>
        <begin position="343"/>
        <end position="353"/>
    </location>
</feature>
<feature type="compositionally biased region" description="Low complexity" evidence="1">
    <location>
        <begin position="1538"/>
        <end position="1548"/>
    </location>
</feature>
<feature type="region of interest" description="Disordered" evidence="1">
    <location>
        <begin position="194"/>
        <end position="293"/>
    </location>
</feature>
<feature type="compositionally biased region" description="Polar residues" evidence="1">
    <location>
        <begin position="266"/>
        <end position="285"/>
    </location>
</feature>
<name>A0A165UQ57_9AGAM</name>
<evidence type="ECO:0000256" key="1">
    <source>
        <dbReference type="SAM" id="MobiDB-lite"/>
    </source>
</evidence>
<feature type="compositionally biased region" description="Basic and acidic residues" evidence="1">
    <location>
        <begin position="474"/>
        <end position="491"/>
    </location>
</feature>
<feature type="compositionally biased region" description="Polar residues" evidence="1">
    <location>
        <begin position="23"/>
        <end position="37"/>
    </location>
</feature>
<feature type="compositionally biased region" description="Polar residues" evidence="1">
    <location>
        <begin position="1257"/>
        <end position="1269"/>
    </location>
</feature>
<feature type="compositionally biased region" description="Low complexity" evidence="1">
    <location>
        <begin position="689"/>
        <end position="702"/>
    </location>
</feature>
<keyword evidence="3" id="KW-1185">Reference proteome</keyword>
<feature type="compositionally biased region" description="Polar residues" evidence="1">
    <location>
        <begin position="807"/>
        <end position="823"/>
    </location>
</feature>
<feature type="compositionally biased region" description="Low complexity" evidence="1">
    <location>
        <begin position="538"/>
        <end position="562"/>
    </location>
</feature>
<feature type="region of interest" description="Disordered" evidence="1">
    <location>
        <begin position="118"/>
        <end position="178"/>
    </location>
</feature>
<protein>
    <submittedName>
        <fullName evidence="2">Uncharacterized protein</fullName>
    </submittedName>
</protein>
<feature type="region of interest" description="Disordered" evidence="1">
    <location>
        <begin position="1240"/>
        <end position="1329"/>
    </location>
</feature>
<feature type="compositionally biased region" description="Polar residues" evidence="1">
    <location>
        <begin position="209"/>
        <end position="218"/>
    </location>
</feature>
<feature type="compositionally biased region" description="Basic and acidic residues" evidence="1">
    <location>
        <begin position="1306"/>
        <end position="1329"/>
    </location>
</feature>
<dbReference type="InParanoid" id="A0A165UQ57"/>
<dbReference type="STRING" id="1314782.A0A165UQ57"/>
<feature type="compositionally biased region" description="Polar residues" evidence="1">
    <location>
        <begin position="505"/>
        <end position="537"/>
    </location>
</feature>
<dbReference type="OrthoDB" id="3259825at2759"/>
<reference evidence="2 3" key="1">
    <citation type="journal article" date="2016" name="Mol. Biol. Evol.">
        <title>Comparative Genomics of Early-Diverging Mushroom-Forming Fungi Provides Insights into the Origins of Lignocellulose Decay Capabilities.</title>
        <authorList>
            <person name="Nagy L.G."/>
            <person name="Riley R."/>
            <person name="Tritt A."/>
            <person name="Adam C."/>
            <person name="Daum C."/>
            <person name="Floudas D."/>
            <person name="Sun H."/>
            <person name="Yadav J.S."/>
            <person name="Pangilinan J."/>
            <person name="Larsson K.H."/>
            <person name="Matsuura K."/>
            <person name="Barry K."/>
            <person name="Labutti K."/>
            <person name="Kuo R."/>
            <person name="Ohm R.A."/>
            <person name="Bhattacharya S.S."/>
            <person name="Shirouzu T."/>
            <person name="Yoshinaga Y."/>
            <person name="Martin F.M."/>
            <person name="Grigoriev I.V."/>
            <person name="Hibbett D.S."/>
        </authorList>
    </citation>
    <scope>NUCLEOTIDE SEQUENCE [LARGE SCALE GENOMIC DNA]</scope>
    <source>
        <strain evidence="2 3">HHB14362 ss-1</strain>
    </source>
</reference>
<accession>A0A165UQ57</accession>
<feature type="compositionally biased region" description="Low complexity" evidence="1">
    <location>
        <begin position="146"/>
        <end position="173"/>
    </location>
</feature>
<gene>
    <name evidence="2" type="ORF">NEOLEDRAFT_1145744</name>
</gene>
<feature type="compositionally biased region" description="Low complexity" evidence="1">
    <location>
        <begin position="194"/>
        <end position="208"/>
    </location>
</feature>
<feature type="region of interest" description="Disordered" evidence="1">
    <location>
        <begin position="862"/>
        <end position="903"/>
    </location>
</feature>
<feature type="compositionally biased region" description="Low complexity" evidence="1">
    <location>
        <begin position="867"/>
        <end position="879"/>
    </location>
</feature>
<feature type="region of interest" description="Disordered" evidence="1">
    <location>
        <begin position="1165"/>
        <end position="1211"/>
    </location>
</feature>
<feature type="region of interest" description="Disordered" evidence="1">
    <location>
        <begin position="1532"/>
        <end position="1557"/>
    </location>
</feature>
<feature type="region of interest" description="Disordered" evidence="1">
    <location>
        <begin position="987"/>
        <end position="1008"/>
    </location>
</feature>
<organism evidence="2 3">
    <name type="scientific">Neolentinus lepideus HHB14362 ss-1</name>
    <dbReference type="NCBI Taxonomy" id="1314782"/>
    <lineage>
        <taxon>Eukaryota</taxon>
        <taxon>Fungi</taxon>
        <taxon>Dikarya</taxon>
        <taxon>Basidiomycota</taxon>
        <taxon>Agaricomycotina</taxon>
        <taxon>Agaricomycetes</taxon>
        <taxon>Gloeophyllales</taxon>
        <taxon>Gloeophyllaceae</taxon>
        <taxon>Neolentinus</taxon>
    </lineage>
</organism>
<feature type="compositionally biased region" description="Polar residues" evidence="1">
    <location>
        <begin position="229"/>
        <end position="258"/>
    </location>
</feature>
<dbReference type="EMBL" id="KV425557">
    <property type="protein sequence ID" value="KZT28525.1"/>
    <property type="molecule type" value="Genomic_DNA"/>
</dbReference>
<feature type="region of interest" description="Disordered" evidence="1">
    <location>
        <begin position="779"/>
        <end position="827"/>
    </location>
</feature>
<evidence type="ECO:0000313" key="3">
    <source>
        <dbReference type="Proteomes" id="UP000076761"/>
    </source>
</evidence>
<feature type="region of interest" description="Disordered" evidence="1">
    <location>
        <begin position="335"/>
        <end position="706"/>
    </location>
</feature>
<feature type="region of interest" description="Disordered" evidence="1">
    <location>
        <begin position="1449"/>
        <end position="1476"/>
    </location>
</feature>
<feature type="compositionally biased region" description="Polar residues" evidence="1">
    <location>
        <begin position="1181"/>
        <end position="1211"/>
    </location>
</feature>